<name>A0A0A0BT80_9CELL</name>
<evidence type="ECO:0000313" key="2">
    <source>
        <dbReference type="Proteomes" id="UP000054314"/>
    </source>
</evidence>
<proteinExistence type="predicted"/>
<protein>
    <submittedName>
        <fullName evidence="1">Uncharacterized protein</fullName>
    </submittedName>
</protein>
<organism evidence="1 2">
    <name type="scientific">Cellulomonas bogoriensis 69B4 = DSM 16987</name>
    <dbReference type="NCBI Taxonomy" id="1386082"/>
    <lineage>
        <taxon>Bacteria</taxon>
        <taxon>Bacillati</taxon>
        <taxon>Actinomycetota</taxon>
        <taxon>Actinomycetes</taxon>
        <taxon>Micrococcales</taxon>
        <taxon>Cellulomonadaceae</taxon>
        <taxon>Cellulomonas</taxon>
    </lineage>
</organism>
<dbReference type="EMBL" id="AXCZ01000123">
    <property type="protein sequence ID" value="KGM11135.1"/>
    <property type="molecule type" value="Genomic_DNA"/>
</dbReference>
<keyword evidence="2" id="KW-1185">Reference proteome</keyword>
<sequence>MGRTLTPGTRVVGPPLVLHGHHPLRGNATTWHVTPVEQAQCLAAQAEFVVERAEGHISDPAAWSQVEKEVLVMTATETRDLVQRIASR</sequence>
<gene>
    <name evidence="1" type="ORF">N869_03635</name>
</gene>
<reference evidence="1 2" key="1">
    <citation type="submission" date="2013-08" db="EMBL/GenBank/DDBJ databases">
        <title>Genome sequencing of Cellulomonas bogoriensis 69B4.</title>
        <authorList>
            <person name="Chen F."/>
            <person name="Li Y."/>
            <person name="Wang G."/>
        </authorList>
    </citation>
    <scope>NUCLEOTIDE SEQUENCE [LARGE SCALE GENOMIC DNA]</scope>
    <source>
        <strain evidence="1 2">69B4</strain>
    </source>
</reference>
<comment type="caution">
    <text evidence="1">The sequence shown here is derived from an EMBL/GenBank/DDBJ whole genome shotgun (WGS) entry which is preliminary data.</text>
</comment>
<dbReference type="RefSeq" id="WP_035061413.1">
    <property type="nucleotide sequence ID" value="NZ_AXCZ01000123.1"/>
</dbReference>
<dbReference type="OrthoDB" id="4829377at2"/>
<dbReference type="Proteomes" id="UP000054314">
    <property type="component" value="Unassembled WGS sequence"/>
</dbReference>
<accession>A0A0A0BT80</accession>
<dbReference type="AlphaFoldDB" id="A0A0A0BT80"/>
<evidence type="ECO:0000313" key="1">
    <source>
        <dbReference type="EMBL" id="KGM11135.1"/>
    </source>
</evidence>